<dbReference type="RefSeq" id="WP_386403253.1">
    <property type="nucleotide sequence ID" value="NZ_JBHTJH010000003.1"/>
</dbReference>
<dbReference type="EMBL" id="JBHTJH010000003">
    <property type="protein sequence ID" value="MFD0861022.1"/>
    <property type="molecule type" value="Genomic_DNA"/>
</dbReference>
<evidence type="ECO:0000313" key="3">
    <source>
        <dbReference type="Proteomes" id="UP001596978"/>
    </source>
</evidence>
<proteinExistence type="predicted"/>
<sequence>MKYKAKILFLLLFIASLGFAQQKEEREFRIDKEQFPKNALQSLEPQLMDARRVRYYKEIDGDNISYEIKFKKRRAFYSVEFNEQGVLEDIEFVIKKIEIPEASYDRMNAYLKKHFEKFRIKKIQQQYPCADAEDTQSTIYKAFQNLLIEGLNYEIVVSGKKQKEYRYYELLFDAEGNFLLSRELLSTGYEHVLY</sequence>
<name>A0ABW3CVD9_9FLAO</name>
<keyword evidence="1" id="KW-0732">Signal</keyword>
<evidence type="ECO:0000313" key="2">
    <source>
        <dbReference type="EMBL" id="MFD0861022.1"/>
    </source>
</evidence>
<organism evidence="2 3">
    <name type="scientific">Sungkyunkwania multivorans</name>
    <dbReference type="NCBI Taxonomy" id="1173618"/>
    <lineage>
        <taxon>Bacteria</taxon>
        <taxon>Pseudomonadati</taxon>
        <taxon>Bacteroidota</taxon>
        <taxon>Flavobacteriia</taxon>
        <taxon>Flavobacteriales</taxon>
        <taxon>Flavobacteriaceae</taxon>
        <taxon>Sungkyunkwania</taxon>
    </lineage>
</organism>
<protein>
    <recommendedName>
        <fullName evidence="4">PepSY domain-containing protein</fullName>
    </recommendedName>
</protein>
<accession>A0ABW3CVD9</accession>
<comment type="caution">
    <text evidence="2">The sequence shown here is derived from an EMBL/GenBank/DDBJ whole genome shotgun (WGS) entry which is preliminary data.</text>
</comment>
<keyword evidence="3" id="KW-1185">Reference proteome</keyword>
<feature type="chain" id="PRO_5046400515" description="PepSY domain-containing protein" evidence="1">
    <location>
        <begin position="21"/>
        <end position="194"/>
    </location>
</feature>
<dbReference type="Proteomes" id="UP001596978">
    <property type="component" value="Unassembled WGS sequence"/>
</dbReference>
<evidence type="ECO:0008006" key="4">
    <source>
        <dbReference type="Google" id="ProtNLM"/>
    </source>
</evidence>
<gene>
    <name evidence="2" type="ORF">ACFQ1M_02280</name>
</gene>
<reference evidence="3" key="1">
    <citation type="journal article" date="2019" name="Int. J. Syst. Evol. Microbiol.">
        <title>The Global Catalogue of Microorganisms (GCM) 10K type strain sequencing project: providing services to taxonomists for standard genome sequencing and annotation.</title>
        <authorList>
            <consortium name="The Broad Institute Genomics Platform"/>
            <consortium name="The Broad Institute Genome Sequencing Center for Infectious Disease"/>
            <person name="Wu L."/>
            <person name="Ma J."/>
        </authorList>
    </citation>
    <scope>NUCLEOTIDE SEQUENCE [LARGE SCALE GENOMIC DNA]</scope>
    <source>
        <strain evidence="3">CCUG 62952</strain>
    </source>
</reference>
<feature type="signal peptide" evidence="1">
    <location>
        <begin position="1"/>
        <end position="20"/>
    </location>
</feature>
<dbReference type="SUPFAM" id="SSF160574">
    <property type="entry name" value="BT0923-like"/>
    <property type="match status" value="1"/>
</dbReference>
<evidence type="ECO:0000256" key="1">
    <source>
        <dbReference type="SAM" id="SignalP"/>
    </source>
</evidence>